<sequence length="17" mass="2267">MRARERNNYQNYLYIDF</sequence>
<proteinExistence type="predicted"/>
<organism evidence="1 2">
    <name type="scientific">Papaver somniferum</name>
    <name type="common">Opium poppy</name>
    <dbReference type="NCBI Taxonomy" id="3469"/>
    <lineage>
        <taxon>Eukaryota</taxon>
        <taxon>Viridiplantae</taxon>
        <taxon>Streptophyta</taxon>
        <taxon>Embryophyta</taxon>
        <taxon>Tracheophyta</taxon>
        <taxon>Spermatophyta</taxon>
        <taxon>Magnoliopsida</taxon>
        <taxon>Ranunculales</taxon>
        <taxon>Papaveraceae</taxon>
        <taxon>Papaveroideae</taxon>
        <taxon>Papaver</taxon>
    </lineage>
</organism>
<evidence type="ECO:0000313" key="2">
    <source>
        <dbReference type="Proteomes" id="UP000316621"/>
    </source>
</evidence>
<accession>A0A4Y7J7C0</accession>
<dbReference type="AlphaFoldDB" id="A0A4Y7J7C0"/>
<keyword evidence="2" id="KW-1185">Reference proteome</keyword>
<dbReference type="Proteomes" id="UP000316621">
    <property type="component" value="Chromosome 3"/>
</dbReference>
<name>A0A4Y7J7C0_PAPSO</name>
<protein>
    <submittedName>
        <fullName evidence="1">Uncharacterized protein</fullName>
    </submittedName>
</protein>
<reference evidence="1 2" key="1">
    <citation type="journal article" date="2018" name="Science">
        <title>The opium poppy genome and morphinan production.</title>
        <authorList>
            <person name="Guo L."/>
            <person name="Winzer T."/>
            <person name="Yang X."/>
            <person name="Li Y."/>
            <person name="Ning Z."/>
            <person name="He Z."/>
            <person name="Teodor R."/>
            <person name="Lu Y."/>
            <person name="Bowser T.A."/>
            <person name="Graham I.A."/>
            <person name="Ye K."/>
        </authorList>
    </citation>
    <scope>NUCLEOTIDE SEQUENCE [LARGE SCALE GENOMIC DNA]</scope>
    <source>
        <strain evidence="2">cv. HN1</strain>
        <tissue evidence="1">Leaves</tissue>
    </source>
</reference>
<gene>
    <name evidence="1" type="ORF">C5167_015216</name>
</gene>
<dbReference type="EMBL" id="CM010717">
    <property type="protein sequence ID" value="RZC56366.1"/>
    <property type="molecule type" value="Genomic_DNA"/>
</dbReference>
<evidence type="ECO:0000313" key="1">
    <source>
        <dbReference type="EMBL" id="RZC56366.1"/>
    </source>
</evidence>